<dbReference type="SMART" id="SM00093">
    <property type="entry name" value="SERPIN"/>
    <property type="match status" value="1"/>
</dbReference>
<evidence type="ECO:0000256" key="2">
    <source>
        <dbReference type="ARBA" id="ARBA00022729"/>
    </source>
</evidence>
<sequence length="277" mass="31129">NFGNIEEAKKEINKFIEKGIQGKMVDLVNELDNDTSLALVNYIFFHSKWKDKFEAGHLMEEDFQVDKKTTVKVLTINCLGRFDVRRIDVLSSWVLLQHYQGKVTAFLIMPDPGKMQQLEDMLSEKHLSNILRLIDRQQRPASDQEDQPGSVGGQSPFPRDFLPSMDTAPPWFLGPVQGEQHQHTPWENGEGIGGLPGRGAVDVELEDGRFTNLRLPKLSISGTYNLIKVLGNLGITKFFSNQADLLGIAEEADLVVSKIRRASNIRRRTSLEVGGNT</sequence>
<dbReference type="Proteomes" id="UP000551758">
    <property type="component" value="Unassembled WGS sequence"/>
</dbReference>
<dbReference type="InterPro" id="IPR036186">
    <property type="entry name" value="Serpin_sf"/>
</dbReference>
<dbReference type="AlphaFoldDB" id="A0A7J7EGT6"/>
<feature type="region of interest" description="Disordered" evidence="5">
    <location>
        <begin position="138"/>
        <end position="160"/>
    </location>
</feature>
<dbReference type="InterPro" id="IPR042178">
    <property type="entry name" value="Serpin_sf_1"/>
</dbReference>
<keyword evidence="2" id="KW-0732">Signal</keyword>
<evidence type="ECO:0000256" key="1">
    <source>
        <dbReference type="ARBA" id="ARBA00009500"/>
    </source>
</evidence>
<dbReference type="EMBL" id="JACDTQ010003052">
    <property type="protein sequence ID" value="KAF5914913.1"/>
    <property type="molecule type" value="Genomic_DNA"/>
</dbReference>
<keyword evidence="8" id="KW-1185">Reference proteome</keyword>
<feature type="non-terminal residue" evidence="7">
    <location>
        <position position="1"/>
    </location>
</feature>
<evidence type="ECO:0000313" key="7">
    <source>
        <dbReference type="EMBL" id="KAF5914913.1"/>
    </source>
</evidence>
<dbReference type="GO" id="GO:0005615">
    <property type="term" value="C:extracellular space"/>
    <property type="evidence" value="ECO:0007669"/>
    <property type="project" value="InterPro"/>
</dbReference>
<dbReference type="PANTHER" id="PTHR11461:SF289">
    <property type="entry name" value="ALPHA-1-ANTITRYPSIN-RELATED PROTEIN"/>
    <property type="match status" value="1"/>
</dbReference>
<dbReference type="Gene3D" id="2.30.39.10">
    <property type="entry name" value="Alpha-1-antitrypsin, domain 1"/>
    <property type="match status" value="2"/>
</dbReference>
<gene>
    <name evidence="7" type="ORF">HPG69_011779</name>
</gene>
<protein>
    <recommendedName>
        <fullName evidence="6">Serpin domain-containing protein</fullName>
    </recommendedName>
</protein>
<dbReference type="InterPro" id="IPR042185">
    <property type="entry name" value="Serpin_sf_2"/>
</dbReference>
<dbReference type="Gene3D" id="3.30.497.10">
    <property type="entry name" value="Antithrombin, subunit I, domain 2"/>
    <property type="match status" value="2"/>
</dbReference>
<dbReference type="Pfam" id="PF00079">
    <property type="entry name" value="Serpin"/>
    <property type="match status" value="2"/>
</dbReference>
<dbReference type="InterPro" id="IPR023796">
    <property type="entry name" value="Serpin_dom"/>
</dbReference>
<evidence type="ECO:0000259" key="6">
    <source>
        <dbReference type="SMART" id="SM00093"/>
    </source>
</evidence>
<feature type="domain" description="Serpin" evidence="6">
    <location>
        <begin position="1"/>
        <end position="273"/>
    </location>
</feature>
<name>A0A7J7EGT6_DICBM</name>
<reference evidence="7 8" key="1">
    <citation type="journal article" date="2020" name="Mol. Biol. Evol.">
        <title>Interspecific Gene Flow and the Evolution of Specialization in Black and White Rhinoceros.</title>
        <authorList>
            <person name="Moodley Y."/>
            <person name="Westbury M.V."/>
            <person name="Russo I.M."/>
            <person name="Gopalakrishnan S."/>
            <person name="Rakotoarivelo A."/>
            <person name="Olsen R.A."/>
            <person name="Prost S."/>
            <person name="Tunstall T."/>
            <person name="Ryder O.A."/>
            <person name="Dalen L."/>
            <person name="Bruford M.W."/>
        </authorList>
    </citation>
    <scope>NUCLEOTIDE SEQUENCE [LARGE SCALE GENOMIC DNA]</scope>
    <source>
        <strain evidence="7">SBR-YM</strain>
        <tissue evidence="7">Skin</tissue>
    </source>
</reference>
<organism evidence="7 8">
    <name type="scientific">Diceros bicornis minor</name>
    <name type="common">South-central black rhinoceros</name>
    <dbReference type="NCBI Taxonomy" id="77932"/>
    <lineage>
        <taxon>Eukaryota</taxon>
        <taxon>Metazoa</taxon>
        <taxon>Chordata</taxon>
        <taxon>Craniata</taxon>
        <taxon>Vertebrata</taxon>
        <taxon>Euteleostomi</taxon>
        <taxon>Mammalia</taxon>
        <taxon>Eutheria</taxon>
        <taxon>Laurasiatheria</taxon>
        <taxon>Perissodactyla</taxon>
        <taxon>Rhinocerotidae</taxon>
        <taxon>Diceros</taxon>
    </lineage>
</organism>
<comment type="similarity">
    <text evidence="1 4">Belongs to the serpin family.</text>
</comment>
<evidence type="ECO:0000256" key="4">
    <source>
        <dbReference type="RuleBase" id="RU000411"/>
    </source>
</evidence>
<evidence type="ECO:0000256" key="3">
    <source>
        <dbReference type="ARBA" id="ARBA00023180"/>
    </source>
</evidence>
<keyword evidence="3" id="KW-0325">Glycoprotein</keyword>
<evidence type="ECO:0000313" key="8">
    <source>
        <dbReference type="Proteomes" id="UP000551758"/>
    </source>
</evidence>
<dbReference type="FunFam" id="2.30.39.10:FF:000003">
    <property type="entry name" value="alpha-1-antitrypsin isoform X1"/>
    <property type="match status" value="1"/>
</dbReference>
<accession>A0A7J7EGT6</accession>
<comment type="caution">
    <text evidence="7">The sequence shown here is derived from an EMBL/GenBank/DDBJ whole genome shotgun (WGS) entry which is preliminary data.</text>
</comment>
<dbReference type="SUPFAM" id="SSF56574">
    <property type="entry name" value="Serpins"/>
    <property type="match status" value="2"/>
</dbReference>
<dbReference type="GO" id="GO:0004867">
    <property type="term" value="F:serine-type endopeptidase inhibitor activity"/>
    <property type="evidence" value="ECO:0007669"/>
    <property type="project" value="InterPro"/>
</dbReference>
<evidence type="ECO:0000256" key="5">
    <source>
        <dbReference type="SAM" id="MobiDB-lite"/>
    </source>
</evidence>
<proteinExistence type="inferred from homology"/>
<dbReference type="PANTHER" id="PTHR11461">
    <property type="entry name" value="SERINE PROTEASE INHIBITOR, SERPIN"/>
    <property type="match status" value="1"/>
</dbReference>
<dbReference type="InterPro" id="IPR000215">
    <property type="entry name" value="Serpin_fam"/>
</dbReference>